<protein>
    <submittedName>
        <fullName evidence="1">Uncharacterized protein</fullName>
    </submittedName>
</protein>
<dbReference type="Proteomes" id="UP000828212">
    <property type="component" value="Segment"/>
</dbReference>
<sequence length="84" mass="8958">MGIFSSVRDTIVAVTKPVISTANAADESLSIATGYIHNRAVSAKLTDKESVKVSTAETLLELQAKLDADDKLKALYESLDAEFA</sequence>
<accession>A0AAE8XBF2</accession>
<evidence type="ECO:0000313" key="1">
    <source>
        <dbReference type="EMBL" id="UAT28847.1"/>
    </source>
</evidence>
<gene>
    <name evidence="1" type="ORF">R7L_gp8</name>
</gene>
<proteinExistence type="predicted"/>
<dbReference type="EMBL" id="MZ773648">
    <property type="protein sequence ID" value="UAT28847.1"/>
    <property type="molecule type" value="Genomic_DNA"/>
</dbReference>
<name>A0AAE8XBF2_9CAUD</name>
<keyword evidence="2" id="KW-1185">Reference proteome</keyword>
<organism evidence="1 2">
    <name type="scientific">Dinoroseobacter phage vB_DshP-R7L</name>
    <dbReference type="NCBI Taxonomy" id="2873349"/>
    <lineage>
        <taxon>Viruses</taxon>
        <taxon>Duplodnaviria</taxon>
        <taxon>Heunggongvirae</taxon>
        <taxon>Uroviricota</taxon>
        <taxon>Caudoviricetes</taxon>
        <taxon>Schitoviridae</taxon>
        <taxon>Rhodovirinae</taxon>
        <taxon>Gonggongvirus</taxon>
        <taxon>Gonggongvirus R7l</taxon>
    </lineage>
</organism>
<evidence type="ECO:0000313" key="2">
    <source>
        <dbReference type="Proteomes" id="UP000828212"/>
    </source>
</evidence>
<reference evidence="1" key="1">
    <citation type="submission" date="2021-08" db="EMBL/GenBank/DDBJ databases">
        <authorList>
            <person name="Lu L."/>
            <person name="Huang X."/>
            <person name="Zhang R."/>
            <person name="Jiao N."/>
        </authorList>
    </citation>
    <scope>NUCLEOTIDE SEQUENCE</scope>
</reference>